<feature type="region of interest" description="Disordered" evidence="3">
    <location>
        <begin position="991"/>
        <end position="1010"/>
    </location>
</feature>
<dbReference type="InterPro" id="IPR013783">
    <property type="entry name" value="Ig-like_fold"/>
</dbReference>
<dbReference type="Pfam" id="PF13403">
    <property type="entry name" value="Hint_2"/>
    <property type="match status" value="1"/>
</dbReference>
<keyword evidence="2" id="KW-0964">Secreted</keyword>
<evidence type="ECO:0000259" key="4">
    <source>
        <dbReference type="Pfam" id="PF13403"/>
    </source>
</evidence>
<sequence>MTLFNLFNSDPTARDDCATTAYNTSVTINVLANDTDPNCDKLSICGTPTSDQGTVTVNSDGTLTFTPSTNFTGAASISYTVTDGHGGYDTATVRITVEEPPRDYIVEGTADDDLIDYAYTGDPEGDKIDHNDNATCDNDDVVVAGAGNDTILSGAGNDTVYGEDGNDLIDGGAGDDNLVGGAGDDTFVGGAGNDTFTGGTGLDMIDYSASTSGVSVNLSTGALSGGDAAGDVISSGVDGVIGTDYADSLVGFDHQGTNPADTYTNVFYGGAGDDTIMGLGSDDSLYGGADDDSIEGGAGDDYIEGDGELATAAPAKALTVDWQQFNENCGTIVDGSSYDMGGVSVTFDFTAQDYGATATSYTGAQYVEAGDGLEGTGGLRLYGCGGEGGIDNTSTTTLTFASTDEDYASAVTDVTFRINDVDIGNSSDYHEDIVTVRAYDADGNLLDVTYEVGGSQTVSGNTVTGQDVDNGSLSTTSETGSVLVHISGDVARIEIDYDNGGDTDQAITLTDLTCTTVSAEDDEIAGDDTLLGGDGDDTILGQGGDDIITGGEGDDVLSGGDDRDVIYGATGDTVDGGAGGDDWDVLDITGQGDWRVVNQTTDSNGNGTDGTVEFLDSDGNVTGTLDFTEIEEIRGDDVNHAPEASDDTLTLAEDTTKSINVLANDSDPDGDTLEIISASAQHGTVSFDASGNLTYTPDANYNGADTITYTVKDPDGATDTAEVAVTVTPVNDDPVANDDMAIGDASTQIVISVLDNDTDVDGDPLTVTSASSPDGTVTIDPTTGELTLTPTTGFSGNTTISYEISDGQGGTDTATVQVTVLYTPPPQDGYVDGTDDADLIDYDYTGDPEGDLIDHGDAILGDDEPNDDRVLAGAGNDTVLAGEGDDTVWAGEGDDSVEGDVGNDSLLGEAGNDTLRGGVGDDTLEGGLGDDSLIGGVGDDSLLGGDGNDTISGVGGDDIVYGGAGHDSITTGAGSDAVDGGDGDDYINTRNSVASPDIGYPGLYPSDTDPTDDMDTVSGGAGNDTILTGDDADYILGGDGNDVIDAGVDRDTILGGDGNDLITAGEGDDWVEGGAGNDTIYGGLGPSYPDAINIPDDTDLVQNNGRDVISAGDGDDVVYGEDDDDQIAGGAGNDYLDGGIDEDTIAGDEGDDTIIGGAGADYLMGGDDQDTFLVGSANEGIGDVIDGNEGGVDYDTLDLTGAGPVSIAYDPTNPENGTVSFLDTDGNVLGTLDFTNIENIIYDEGDGWVEGTDGADLIDYNYTGDPEGDMIDHADAILPGDAANDDRVLAGAGDDTVLAGEGDDTVWSGAGDDSVQGGNGNDSLLGEEGADTLEGGDGNDTLEGGDGNDLLDGGQSSDTLSGGEGDDTLIGGEGEDLLNGDAGDDSLSGGNGQDTLYGGDGNDTLDGGDGDDRLYGEDGDDVLTGGQGQDLLDGGAGNDTLSGGDGVDTLLGGDDRDWFEVRTAADGNNDFIDGNEGGDDWDTLDLRGAGPFDVLYDPTNDENGTVNFLDSNGNVTGTLTFRNIENVIPCFTPGTMVATPRGERRVEELREGDKILTRDNGIQEIRWVGRRDMSRAELIAAPHLRPVLIKAGSLGNGLPEQDMLVSPNHRMLVANERTALYFEEHEVLVAAKHLVDNAGVKPVETLGTSYIHFMFDRHEVVLANGAWTESFQPGDQTLGGMGNAQRSEIFELFPELKTREGIDHYTAARKTLKKHEAALLRG</sequence>
<dbReference type="Pfam" id="PF00353">
    <property type="entry name" value="HemolysinCabind"/>
    <property type="match status" value="15"/>
</dbReference>
<dbReference type="InterPro" id="IPR028992">
    <property type="entry name" value="Hedgehog/Intein_dom"/>
</dbReference>
<dbReference type="InterPro" id="IPR036844">
    <property type="entry name" value="Hint_dom_sf"/>
</dbReference>
<feature type="region of interest" description="Disordered" evidence="3">
    <location>
        <begin position="1294"/>
        <end position="1448"/>
    </location>
</feature>
<dbReference type="EMBL" id="FTOG01000005">
    <property type="protein sequence ID" value="SIS83190.1"/>
    <property type="molecule type" value="Genomic_DNA"/>
</dbReference>
<proteinExistence type="predicted"/>
<keyword evidence="6" id="KW-1185">Reference proteome</keyword>
<dbReference type="Gene3D" id="2.60.40.2810">
    <property type="match status" value="1"/>
</dbReference>
<dbReference type="InterPro" id="IPR018511">
    <property type="entry name" value="Hemolysin-typ_Ca-bd_CS"/>
</dbReference>
<protein>
    <submittedName>
        <fullName evidence="5">Ca2+-binding protein, RTX toxin-related</fullName>
    </submittedName>
</protein>
<dbReference type="GO" id="GO:0005576">
    <property type="term" value="C:extracellular region"/>
    <property type="evidence" value="ECO:0007669"/>
    <property type="project" value="UniProtKB-SubCell"/>
</dbReference>
<feature type="compositionally biased region" description="Acidic residues" evidence="3">
    <location>
        <begin position="1373"/>
        <end position="1384"/>
    </location>
</feature>
<dbReference type="PROSITE" id="PS00330">
    <property type="entry name" value="HEMOLYSIN_CALCIUM"/>
    <property type="match status" value="15"/>
</dbReference>
<accession>A0A1N7MAU8</accession>
<evidence type="ECO:0000313" key="5">
    <source>
        <dbReference type="EMBL" id="SIS83190.1"/>
    </source>
</evidence>
<dbReference type="PANTHER" id="PTHR38340">
    <property type="entry name" value="S-LAYER PROTEIN"/>
    <property type="match status" value="1"/>
</dbReference>
<dbReference type="Gene3D" id="2.60.40.10">
    <property type="entry name" value="Immunoglobulins"/>
    <property type="match status" value="1"/>
</dbReference>
<dbReference type="NCBIfam" id="NF012211">
    <property type="entry name" value="tand_rpt_95"/>
    <property type="match status" value="3"/>
</dbReference>
<dbReference type="Gene3D" id="2.150.10.10">
    <property type="entry name" value="Serralysin-like metalloprotease, C-terminal"/>
    <property type="match status" value="9"/>
</dbReference>
<feature type="compositionally biased region" description="Low complexity" evidence="3">
    <location>
        <begin position="1394"/>
        <end position="1405"/>
    </location>
</feature>
<organism evidence="5 6">
    <name type="scientific">Rhodobacter aestuarii</name>
    <dbReference type="NCBI Taxonomy" id="453582"/>
    <lineage>
        <taxon>Bacteria</taxon>
        <taxon>Pseudomonadati</taxon>
        <taxon>Pseudomonadota</taxon>
        <taxon>Alphaproteobacteria</taxon>
        <taxon>Rhodobacterales</taxon>
        <taxon>Rhodobacter group</taxon>
        <taxon>Rhodobacter</taxon>
    </lineage>
</organism>
<evidence type="ECO:0000313" key="6">
    <source>
        <dbReference type="Proteomes" id="UP000186221"/>
    </source>
</evidence>
<dbReference type="GO" id="GO:0005509">
    <property type="term" value="F:calcium ion binding"/>
    <property type="evidence" value="ECO:0007669"/>
    <property type="project" value="InterPro"/>
</dbReference>
<dbReference type="InterPro" id="IPR050557">
    <property type="entry name" value="RTX_toxin/Mannuronan_C5-epim"/>
</dbReference>
<dbReference type="PRINTS" id="PR00313">
    <property type="entry name" value="CABNDNGRPT"/>
</dbReference>
<dbReference type="InterPro" id="IPR001343">
    <property type="entry name" value="Hemolysn_Ca-bd"/>
</dbReference>
<name>A0A1N7MAU8_9RHOB</name>
<evidence type="ECO:0000256" key="3">
    <source>
        <dbReference type="SAM" id="MobiDB-lite"/>
    </source>
</evidence>
<dbReference type="GO" id="GO:0016539">
    <property type="term" value="P:intein-mediated protein splicing"/>
    <property type="evidence" value="ECO:0007669"/>
    <property type="project" value="InterPro"/>
</dbReference>
<dbReference type="OrthoDB" id="6305173at2"/>
<dbReference type="InterPro" id="IPR006141">
    <property type="entry name" value="Intein_N"/>
</dbReference>
<dbReference type="Proteomes" id="UP000186221">
    <property type="component" value="Unassembled WGS sequence"/>
</dbReference>
<comment type="subcellular location">
    <subcellularLocation>
        <location evidence="1">Secreted</location>
    </subcellularLocation>
</comment>
<feature type="compositionally biased region" description="Low complexity" evidence="3">
    <location>
        <begin position="1429"/>
        <end position="1448"/>
    </location>
</feature>
<dbReference type="PANTHER" id="PTHR38340:SF1">
    <property type="entry name" value="S-LAYER PROTEIN"/>
    <property type="match status" value="1"/>
</dbReference>
<feature type="domain" description="Hedgehog/Intein (Hint)" evidence="4">
    <location>
        <begin position="1529"/>
        <end position="1675"/>
    </location>
</feature>
<dbReference type="PROSITE" id="PS50817">
    <property type="entry name" value="INTEIN_N_TER"/>
    <property type="match status" value="1"/>
</dbReference>
<dbReference type="STRING" id="453582.SAMN05421580_105230"/>
<dbReference type="RefSeq" id="WP_083952077.1">
    <property type="nucleotide sequence ID" value="NZ_FTOG01000005.1"/>
</dbReference>
<evidence type="ECO:0000256" key="1">
    <source>
        <dbReference type="ARBA" id="ARBA00004613"/>
    </source>
</evidence>
<dbReference type="Gene3D" id="2.170.16.10">
    <property type="entry name" value="Hedgehog/Intein (Hint) domain"/>
    <property type="match status" value="1"/>
</dbReference>
<reference evidence="6" key="1">
    <citation type="submission" date="2017-01" db="EMBL/GenBank/DDBJ databases">
        <authorList>
            <person name="Varghese N."/>
            <person name="Submissions S."/>
        </authorList>
    </citation>
    <scope>NUCLEOTIDE SEQUENCE [LARGE SCALE GENOMIC DNA]</scope>
    <source>
        <strain evidence="6">DSM 19945</strain>
    </source>
</reference>
<evidence type="ECO:0000256" key="2">
    <source>
        <dbReference type="ARBA" id="ARBA00022525"/>
    </source>
</evidence>
<gene>
    <name evidence="5" type="ORF">SAMN05421580_105230</name>
</gene>
<dbReference type="SUPFAM" id="SSF51294">
    <property type="entry name" value="Hedgehog/intein (Hint) domain"/>
    <property type="match status" value="1"/>
</dbReference>
<dbReference type="Pfam" id="PF17963">
    <property type="entry name" value="Big_9"/>
    <property type="match status" value="3"/>
</dbReference>
<dbReference type="SUPFAM" id="SSF51120">
    <property type="entry name" value="beta-Roll"/>
    <property type="match status" value="7"/>
</dbReference>
<dbReference type="InterPro" id="IPR011049">
    <property type="entry name" value="Serralysin-like_metalloprot_C"/>
</dbReference>